<name>A0ACA9U6M5_BIOOC</name>
<protein>
    <submittedName>
        <fullName evidence="1">Uncharacterized protein</fullName>
    </submittedName>
</protein>
<gene>
    <name evidence="1" type="ORF">CRV2_00013742</name>
</gene>
<reference evidence="1" key="2">
    <citation type="submission" date="2021-10" db="EMBL/GenBank/DDBJ databases">
        <authorList>
            <person name="Piombo E."/>
        </authorList>
    </citation>
    <scope>NUCLEOTIDE SEQUENCE</scope>
</reference>
<reference evidence="1" key="1">
    <citation type="submission" date="2020-04" db="EMBL/GenBank/DDBJ databases">
        <authorList>
            <person name="Broberg M."/>
        </authorList>
    </citation>
    <scope>NUCLEOTIDE SEQUENCE</scope>
</reference>
<comment type="caution">
    <text evidence="1">The sequence shown here is derived from an EMBL/GenBank/DDBJ whole genome shotgun (WGS) entry which is preliminary data.</text>
</comment>
<dbReference type="Proteomes" id="UP000836387">
    <property type="component" value="Unassembled WGS sequence"/>
</dbReference>
<evidence type="ECO:0000313" key="1">
    <source>
        <dbReference type="EMBL" id="CAG9948202.1"/>
    </source>
</evidence>
<organism evidence="1 2">
    <name type="scientific">Clonostachys rosea f. rosea IK726</name>
    <dbReference type="NCBI Taxonomy" id="1349383"/>
    <lineage>
        <taxon>Eukaryota</taxon>
        <taxon>Fungi</taxon>
        <taxon>Dikarya</taxon>
        <taxon>Ascomycota</taxon>
        <taxon>Pezizomycotina</taxon>
        <taxon>Sordariomycetes</taxon>
        <taxon>Hypocreomycetidae</taxon>
        <taxon>Hypocreales</taxon>
        <taxon>Bionectriaceae</taxon>
        <taxon>Clonostachys</taxon>
    </lineage>
</organism>
<dbReference type="EMBL" id="CADEHS020000014">
    <property type="protein sequence ID" value="CAG9948202.1"/>
    <property type="molecule type" value="Genomic_DNA"/>
</dbReference>
<proteinExistence type="predicted"/>
<evidence type="ECO:0000313" key="2">
    <source>
        <dbReference type="Proteomes" id="UP000836387"/>
    </source>
</evidence>
<keyword evidence="2" id="KW-1185">Reference proteome</keyword>
<sequence length="378" mass="39877">MAFMKKGFPAQMLFLITLVVCFIGSATADLASWDDVLDVRGIEDIDYDTFDLQRRDEEESYLEVRGGNTPPVSPLTSTPPGSPRPVSPLSRHSSIKSNDRKDASSGSKSSGGLHRSNAVRRKKNTKRSNTPPVSPLTSTPPGSPRPVSPLSRHSSTKSNDRKDAGSGSKSGGGGLHRSNAVRRKKTTKRSSTPPVSPLTSTPPGSPRPVSPLSRHSSTKSNDRKDAGGSGAKSGGLHRSNAVRRKKNTKRSNTPPVSPLTSTPPGSPRPVSPLSRHSSTKSNDRKDAGGSGSKSGGLHRSNAIRRKGPKTSKRSNTPPVSPLTSTPPGSPRPVSPLSRHSSAKSNDRKDAGGSGAKSGGLHRSNAIRRKGPKTSKRSF</sequence>
<accession>A0ACA9U6M5</accession>